<sequence length="250" mass="28490">GDPIRALTTSISFGRFLNEPLNWETWSLFSHNQTLEDVQKYSRPGVVAEKKAFFRAHYKKFALKKTIKLHEKENQAPPNYSPQINVITNISPVAISKTDSVFDDTRGNELTNRLSMQGIASKVDVHAPSTRSPVNSDDIISSTIQVKQDKRSNEDVLSPSTNQVFSQVCDVENNVPSTSQVEKVKMSTENIDFEDHQFHVKVSNRSSLVDKFKKRHNMDQIDPDLNQTFRSDPWTRVLNQIGFLSGHIRF</sequence>
<dbReference type="EMBL" id="BKCJ010396478">
    <property type="protein sequence ID" value="GFA27457.1"/>
    <property type="molecule type" value="Genomic_DNA"/>
</dbReference>
<dbReference type="InterPro" id="IPR044216">
    <property type="entry name" value="WDL7"/>
</dbReference>
<reference evidence="1" key="1">
    <citation type="journal article" date="2019" name="Sci. Rep.">
        <title>Draft genome of Tanacetum cinerariifolium, the natural source of mosquito coil.</title>
        <authorList>
            <person name="Yamashiro T."/>
            <person name="Shiraishi A."/>
            <person name="Satake H."/>
            <person name="Nakayama K."/>
        </authorList>
    </citation>
    <scope>NUCLEOTIDE SEQUENCE</scope>
</reference>
<dbReference type="PANTHER" id="PTHR47067">
    <property type="entry name" value="TPX2 (TARGETING PROTEIN FOR XKLP2) PROTEIN FAMILY-RELATED"/>
    <property type="match status" value="1"/>
</dbReference>
<evidence type="ECO:0000313" key="1">
    <source>
        <dbReference type="EMBL" id="GFA27457.1"/>
    </source>
</evidence>
<protein>
    <submittedName>
        <fullName evidence="1">Uncharacterized protein</fullName>
    </submittedName>
</protein>
<proteinExistence type="predicted"/>
<dbReference type="PANTHER" id="PTHR47067:SF16">
    <property type="entry name" value="TPX2 (TARGETING PROTEIN FOR XKLP2) PROTEIN FAMILY"/>
    <property type="match status" value="1"/>
</dbReference>
<name>A0A699JEF6_TANCI</name>
<dbReference type="AlphaFoldDB" id="A0A699JEF6"/>
<accession>A0A699JEF6</accession>
<gene>
    <name evidence="1" type="ORF">Tci_599429</name>
</gene>
<feature type="non-terminal residue" evidence="1">
    <location>
        <position position="1"/>
    </location>
</feature>
<comment type="caution">
    <text evidence="1">The sequence shown here is derived from an EMBL/GenBank/DDBJ whole genome shotgun (WGS) entry which is preliminary data.</text>
</comment>
<organism evidence="1">
    <name type="scientific">Tanacetum cinerariifolium</name>
    <name type="common">Dalmatian daisy</name>
    <name type="synonym">Chrysanthemum cinerariifolium</name>
    <dbReference type="NCBI Taxonomy" id="118510"/>
    <lineage>
        <taxon>Eukaryota</taxon>
        <taxon>Viridiplantae</taxon>
        <taxon>Streptophyta</taxon>
        <taxon>Embryophyta</taxon>
        <taxon>Tracheophyta</taxon>
        <taxon>Spermatophyta</taxon>
        <taxon>Magnoliopsida</taxon>
        <taxon>eudicotyledons</taxon>
        <taxon>Gunneridae</taxon>
        <taxon>Pentapetalae</taxon>
        <taxon>asterids</taxon>
        <taxon>campanulids</taxon>
        <taxon>Asterales</taxon>
        <taxon>Asteraceae</taxon>
        <taxon>Asteroideae</taxon>
        <taxon>Anthemideae</taxon>
        <taxon>Anthemidinae</taxon>
        <taxon>Tanacetum</taxon>
    </lineage>
</organism>